<dbReference type="InterPro" id="IPR000620">
    <property type="entry name" value="EamA_dom"/>
</dbReference>
<gene>
    <name evidence="10" type="primary">rarD</name>
    <name evidence="10" type="ORF">FJU08_02375</name>
</gene>
<sequence length="316" mass="34555">MTDTTNISTAGSNAAPKVDNGDSPRGFAFALTAYLMWGILPLYLKLVEHLPALEVIAERIIWSVPFAGVILLIIGKTDELKAAFRSPRTLGMIALSSVFISLNWGVYVWSIINDHAIDAALGYFINPLFSIALAAIVLKEKLARGQIIAIGLAVLAVVILTVQAGRLPIVALALPFAWGIYALLRKTVPMEPNQGFTLEVILLSIPCGLYILFLEVTGRGHFFDGTWRDPLLFIGCGAVTAIPLIIYANGAKLLRLSTIGIMQYIVPTGVFLIAVFIFQEPFGMTKLFAFMLIWAALVIYTISTLRAAHDRKSHRR</sequence>
<keyword evidence="5 8" id="KW-0812">Transmembrane</keyword>
<dbReference type="InterPro" id="IPR004626">
    <property type="entry name" value="RarD"/>
</dbReference>
<feature type="transmembrane region" description="Helical" evidence="8">
    <location>
        <begin position="230"/>
        <end position="249"/>
    </location>
</feature>
<dbReference type="NCBIfam" id="TIGR00688">
    <property type="entry name" value="rarD"/>
    <property type="match status" value="1"/>
</dbReference>
<dbReference type="GO" id="GO:0005886">
    <property type="term" value="C:plasma membrane"/>
    <property type="evidence" value="ECO:0007669"/>
    <property type="project" value="UniProtKB-SubCell"/>
</dbReference>
<keyword evidence="7 8" id="KW-0472">Membrane</keyword>
<accession>A0A506UJB5</accession>
<feature type="transmembrane region" description="Helical" evidence="8">
    <location>
        <begin position="145"/>
        <end position="162"/>
    </location>
</feature>
<evidence type="ECO:0000256" key="8">
    <source>
        <dbReference type="SAM" id="Phobius"/>
    </source>
</evidence>
<keyword evidence="11" id="KW-1185">Reference proteome</keyword>
<dbReference type="PANTHER" id="PTHR22911">
    <property type="entry name" value="ACYL-MALONYL CONDENSING ENZYME-RELATED"/>
    <property type="match status" value="1"/>
</dbReference>
<dbReference type="Pfam" id="PF00892">
    <property type="entry name" value="EamA"/>
    <property type="match status" value="1"/>
</dbReference>
<organism evidence="10 11">
    <name type="scientific">Martelella alba</name>
    <dbReference type="NCBI Taxonomy" id="2590451"/>
    <lineage>
        <taxon>Bacteria</taxon>
        <taxon>Pseudomonadati</taxon>
        <taxon>Pseudomonadota</taxon>
        <taxon>Alphaproteobacteria</taxon>
        <taxon>Hyphomicrobiales</taxon>
        <taxon>Aurantimonadaceae</taxon>
        <taxon>Martelella</taxon>
    </lineage>
</organism>
<dbReference type="SUPFAM" id="SSF103481">
    <property type="entry name" value="Multidrug resistance efflux transporter EmrE"/>
    <property type="match status" value="2"/>
</dbReference>
<comment type="similarity">
    <text evidence="2">Belongs to the EamA transporter family.</text>
</comment>
<feature type="transmembrane region" description="Helical" evidence="8">
    <location>
        <begin position="121"/>
        <end position="138"/>
    </location>
</feature>
<evidence type="ECO:0000256" key="4">
    <source>
        <dbReference type="ARBA" id="ARBA00022475"/>
    </source>
</evidence>
<feature type="domain" description="EamA" evidence="9">
    <location>
        <begin position="26"/>
        <end position="161"/>
    </location>
</feature>
<dbReference type="PANTHER" id="PTHR22911:SF137">
    <property type="entry name" value="SOLUTE CARRIER FAMILY 35 MEMBER G2-RELATED"/>
    <property type="match status" value="1"/>
</dbReference>
<feature type="transmembrane region" description="Helical" evidence="8">
    <location>
        <begin position="26"/>
        <end position="44"/>
    </location>
</feature>
<feature type="transmembrane region" description="Helical" evidence="8">
    <location>
        <begin position="196"/>
        <end position="218"/>
    </location>
</feature>
<reference evidence="10 11" key="1">
    <citation type="submission" date="2019-06" db="EMBL/GenBank/DDBJ databases">
        <authorList>
            <person name="Li M."/>
        </authorList>
    </citation>
    <scope>NUCLEOTIDE SEQUENCE [LARGE SCALE GENOMIC DNA]</scope>
    <source>
        <strain evidence="10 11">BGMRC2036</strain>
    </source>
</reference>
<comment type="caution">
    <text evidence="10">The sequence shown here is derived from an EMBL/GenBank/DDBJ whole genome shotgun (WGS) entry which is preliminary data.</text>
</comment>
<feature type="transmembrane region" description="Helical" evidence="8">
    <location>
        <begin position="56"/>
        <end position="77"/>
    </location>
</feature>
<keyword evidence="3" id="KW-0813">Transport</keyword>
<dbReference type="Proteomes" id="UP000318801">
    <property type="component" value="Unassembled WGS sequence"/>
</dbReference>
<keyword evidence="4" id="KW-1003">Cell membrane</keyword>
<evidence type="ECO:0000313" key="10">
    <source>
        <dbReference type="EMBL" id="TPW33424.1"/>
    </source>
</evidence>
<evidence type="ECO:0000313" key="11">
    <source>
        <dbReference type="Proteomes" id="UP000318801"/>
    </source>
</evidence>
<dbReference type="OrthoDB" id="369870at2"/>
<proteinExistence type="inferred from homology"/>
<evidence type="ECO:0000256" key="6">
    <source>
        <dbReference type="ARBA" id="ARBA00022989"/>
    </source>
</evidence>
<dbReference type="InterPro" id="IPR037185">
    <property type="entry name" value="EmrE-like"/>
</dbReference>
<comment type="subcellular location">
    <subcellularLocation>
        <location evidence="1">Cell membrane</location>
        <topology evidence="1">Multi-pass membrane protein</topology>
    </subcellularLocation>
</comment>
<evidence type="ECO:0000256" key="3">
    <source>
        <dbReference type="ARBA" id="ARBA00022448"/>
    </source>
</evidence>
<feature type="transmembrane region" description="Helical" evidence="8">
    <location>
        <begin position="261"/>
        <end position="282"/>
    </location>
</feature>
<dbReference type="EMBL" id="VHLG01000001">
    <property type="protein sequence ID" value="TPW33424.1"/>
    <property type="molecule type" value="Genomic_DNA"/>
</dbReference>
<dbReference type="RefSeq" id="WP_141147363.1">
    <property type="nucleotide sequence ID" value="NZ_VHLG01000001.1"/>
</dbReference>
<feature type="transmembrane region" description="Helical" evidence="8">
    <location>
        <begin position="288"/>
        <end position="308"/>
    </location>
</feature>
<feature type="transmembrane region" description="Helical" evidence="8">
    <location>
        <begin position="89"/>
        <end position="109"/>
    </location>
</feature>
<evidence type="ECO:0000256" key="2">
    <source>
        <dbReference type="ARBA" id="ARBA00007362"/>
    </source>
</evidence>
<evidence type="ECO:0000259" key="9">
    <source>
        <dbReference type="Pfam" id="PF00892"/>
    </source>
</evidence>
<protein>
    <submittedName>
        <fullName evidence="10">EamA family transporter RarD</fullName>
    </submittedName>
</protein>
<evidence type="ECO:0000256" key="5">
    <source>
        <dbReference type="ARBA" id="ARBA00022692"/>
    </source>
</evidence>
<evidence type="ECO:0000256" key="7">
    <source>
        <dbReference type="ARBA" id="ARBA00023136"/>
    </source>
</evidence>
<feature type="transmembrane region" description="Helical" evidence="8">
    <location>
        <begin position="168"/>
        <end position="184"/>
    </location>
</feature>
<keyword evidence="6 8" id="KW-1133">Transmembrane helix</keyword>
<dbReference type="AlphaFoldDB" id="A0A506UJB5"/>
<evidence type="ECO:0000256" key="1">
    <source>
        <dbReference type="ARBA" id="ARBA00004651"/>
    </source>
</evidence>
<name>A0A506UJB5_9HYPH</name>